<keyword evidence="3" id="KW-1185">Reference proteome</keyword>
<feature type="transmembrane region" description="Helical" evidence="1">
    <location>
        <begin position="106"/>
        <end position="128"/>
    </location>
</feature>
<accession>A0A540V9W3</accession>
<dbReference type="AlphaFoldDB" id="A0A540V9W3"/>
<dbReference type="OrthoDB" id="5244297at2"/>
<sequence>MGERRSWLLSGGLAFIALAVAVAASLATGPNLSTLTGGVERLSAASTSLLGRLGDLLPLGYAFGAGMVAAVNPCGFAMLPAYIGLFLGSGDGHVGTGYMDRRLYQALLVSLAVTFGFVLLFGAVGLLISAGARVLIGIFPWIGLLIGLLLILVGAWVFGGGGLHTGVGDQLAARVGYTRQKSVKGYFLFGLSYGLASLSCTLPVFLVVVGTTVAVSGLAGAFLQFILYGLGMGWVLFLLTTSMALFEGAMVRYVRNALPYLQPVSALLLVLAGTFIVYYWLTLGGLLGAWV</sequence>
<name>A0A540V9W3_9CHLR</name>
<gene>
    <name evidence="2" type="ORF">FKZ61_21005</name>
</gene>
<dbReference type="RefSeq" id="WP_141612129.1">
    <property type="nucleotide sequence ID" value="NZ_VIGC02000038.1"/>
</dbReference>
<feature type="transmembrane region" description="Helical" evidence="1">
    <location>
        <begin position="59"/>
        <end position="85"/>
    </location>
</feature>
<dbReference type="PANTHER" id="PTHR31272">
    <property type="entry name" value="CYTOCHROME C-TYPE BIOGENESIS PROTEIN HI_1454-RELATED"/>
    <property type="match status" value="1"/>
</dbReference>
<evidence type="ECO:0000313" key="2">
    <source>
        <dbReference type="EMBL" id="TQE93521.1"/>
    </source>
</evidence>
<proteinExistence type="predicted"/>
<reference evidence="2 3" key="1">
    <citation type="submission" date="2019-06" db="EMBL/GenBank/DDBJ databases">
        <title>Genome sequence of Litorilinea aerophila BAA-2444.</title>
        <authorList>
            <person name="Maclea K.S."/>
            <person name="Maurais E.G."/>
            <person name="Iannazzi L.C."/>
        </authorList>
    </citation>
    <scope>NUCLEOTIDE SEQUENCE [LARGE SCALE GENOMIC DNA]</scope>
    <source>
        <strain evidence="2 3">ATCC BAA-2444</strain>
    </source>
</reference>
<feature type="transmembrane region" description="Helical" evidence="1">
    <location>
        <begin position="186"/>
        <end position="219"/>
    </location>
</feature>
<comment type="caution">
    <text evidence="2">The sequence shown here is derived from an EMBL/GenBank/DDBJ whole genome shotgun (WGS) entry which is preliminary data.</text>
</comment>
<protein>
    <submittedName>
        <fullName evidence="2">Cytochrome c biogenesis protein CcdA</fullName>
    </submittedName>
</protein>
<dbReference type="EMBL" id="VIGC01000038">
    <property type="protein sequence ID" value="TQE93521.1"/>
    <property type="molecule type" value="Genomic_DNA"/>
</dbReference>
<evidence type="ECO:0000256" key="1">
    <source>
        <dbReference type="SAM" id="Phobius"/>
    </source>
</evidence>
<dbReference type="PANTHER" id="PTHR31272:SF4">
    <property type="entry name" value="CYTOCHROME C-TYPE BIOGENESIS PROTEIN HI_1454-RELATED"/>
    <property type="match status" value="1"/>
</dbReference>
<dbReference type="InParanoid" id="A0A540V9W3"/>
<feature type="transmembrane region" description="Helical" evidence="1">
    <location>
        <begin position="225"/>
        <end position="246"/>
    </location>
</feature>
<feature type="transmembrane region" description="Helical" evidence="1">
    <location>
        <begin position="258"/>
        <end position="281"/>
    </location>
</feature>
<organism evidence="2 3">
    <name type="scientific">Litorilinea aerophila</name>
    <dbReference type="NCBI Taxonomy" id="1204385"/>
    <lineage>
        <taxon>Bacteria</taxon>
        <taxon>Bacillati</taxon>
        <taxon>Chloroflexota</taxon>
        <taxon>Caldilineae</taxon>
        <taxon>Caldilineales</taxon>
        <taxon>Caldilineaceae</taxon>
        <taxon>Litorilinea</taxon>
    </lineage>
</organism>
<dbReference type="Proteomes" id="UP000317371">
    <property type="component" value="Unassembled WGS sequence"/>
</dbReference>
<dbReference type="InterPro" id="IPR051790">
    <property type="entry name" value="Cytochrome_c-biogenesis_DsbD"/>
</dbReference>
<feature type="transmembrane region" description="Helical" evidence="1">
    <location>
        <begin position="134"/>
        <end position="158"/>
    </location>
</feature>
<keyword evidence="1" id="KW-0812">Transmembrane</keyword>
<keyword evidence="1" id="KW-1133">Transmembrane helix</keyword>
<keyword evidence="1" id="KW-0472">Membrane</keyword>
<evidence type="ECO:0000313" key="3">
    <source>
        <dbReference type="Proteomes" id="UP000317371"/>
    </source>
</evidence>